<evidence type="ECO:0000313" key="2">
    <source>
        <dbReference type="Proteomes" id="UP001596989"/>
    </source>
</evidence>
<dbReference type="NCBIfam" id="NF005841">
    <property type="entry name" value="PRK07758.1"/>
    <property type="match status" value="1"/>
</dbReference>
<protein>
    <submittedName>
        <fullName evidence="1">RNA polymerase alpha subunit C-terminal domain-containing protein</fullName>
    </submittedName>
</protein>
<sequence>MTVSNKTLRVCEKGHRYYKSSDCPTCPVCEQDRKPKSGFLSQLSNPARRALEHEGIATLQKLSEYTERDILRLHGIGPSSMPKLREALQSQGLSFQSANKGTP</sequence>
<evidence type="ECO:0000313" key="1">
    <source>
        <dbReference type="EMBL" id="MFD0960027.1"/>
    </source>
</evidence>
<dbReference type="Proteomes" id="UP001596989">
    <property type="component" value="Unassembled WGS sequence"/>
</dbReference>
<name>A0ABW3HR35_9BACL</name>
<dbReference type="SUPFAM" id="SSF47789">
    <property type="entry name" value="C-terminal domain of RNA polymerase alpha subunit"/>
    <property type="match status" value="1"/>
</dbReference>
<accession>A0ABW3HR35</accession>
<comment type="caution">
    <text evidence="1">The sequence shown here is derived from an EMBL/GenBank/DDBJ whole genome shotgun (WGS) entry which is preliminary data.</text>
</comment>
<gene>
    <name evidence="1" type="ORF">ACFQ2I_11540</name>
</gene>
<reference evidence="2" key="1">
    <citation type="journal article" date="2019" name="Int. J. Syst. Evol. Microbiol.">
        <title>The Global Catalogue of Microorganisms (GCM) 10K type strain sequencing project: providing services to taxonomists for standard genome sequencing and annotation.</title>
        <authorList>
            <consortium name="The Broad Institute Genomics Platform"/>
            <consortium name="The Broad Institute Genome Sequencing Center for Infectious Disease"/>
            <person name="Wu L."/>
            <person name="Ma J."/>
        </authorList>
    </citation>
    <scope>NUCLEOTIDE SEQUENCE [LARGE SCALE GENOMIC DNA]</scope>
    <source>
        <strain evidence="2">CCUG 59129</strain>
    </source>
</reference>
<proteinExistence type="predicted"/>
<dbReference type="Gene3D" id="1.10.150.20">
    <property type="entry name" value="5' to 3' exonuclease, C-terminal subdomain"/>
    <property type="match status" value="1"/>
</dbReference>
<dbReference type="RefSeq" id="WP_377564348.1">
    <property type="nucleotide sequence ID" value="NZ_JBHTJZ010000012.1"/>
</dbReference>
<dbReference type="EMBL" id="JBHTJZ010000012">
    <property type="protein sequence ID" value="MFD0960027.1"/>
    <property type="molecule type" value="Genomic_DNA"/>
</dbReference>
<organism evidence="1 2">
    <name type="scientific">Paenibacillus chungangensis</name>
    <dbReference type="NCBI Taxonomy" id="696535"/>
    <lineage>
        <taxon>Bacteria</taxon>
        <taxon>Bacillati</taxon>
        <taxon>Bacillota</taxon>
        <taxon>Bacilli</taxon>
        <taxon>Bacillales</taxon>
        <taxon>Paenibacillaceae</taxon>
        <taxon>Paenibacillus</taxon>
    </lineage>
</organism>
<keyword evidence="2" id="KW-1185">Reference proteome</keyword>